<name>A0A8D8WXE5_9HEMI</name>
<accession>A0A8D8WXE5</accession>
<dbReference type="EMBL" id="HBUF01132957">
    <property type="protein sequence ID" value="CAG6644628.1"/>
    <property type="molecule type" value="Transcribed_RNA"/>
</dbReference>
<feature type="compositionally biased region" description="Low complexity" evidence="1">
    <location>
        <begin position="12"/>
        <end position="34"/>
    </location>
</feature>
<dbReference type="AlphaFoldDB" id="A0A8D8WXE5"/>
<dbReference type="EMBL" id="HBUF01421712">
    <property type="protein sequence ID" value="CAG6740886.1"/>
    <property type="molecule type" value="Transcribed_RNA"/>
</dbReference>
<proteinExistence type="predicted"/>
<dbReference type="EMBL" id="HBUF01234517">
    <property type="protein sequence ID" value="CAG6674673.1"/>
    <property type="molecule type" value="Transcribed_RNA"/>
</dbReference>
<protein>
    <submittedName>
        <fullName evidence="2">Uncharacterized protein</fullName>
    </submittedName>
</protein>
<organism evidence="2">
    <name type="scientific">Cacopsylla melanoneura</name>
    <dbReference type="NCBI Taxonomy" id="428564"/>
    <lineage>
        <taxon>Eukaryota</taxon>
        <taxon>Metazoa</taxon>
        <taxon>Ecdysozoa</taxon>
        <taxon>Arthropoda</taxon>
        <taxon>Hexapoda</taxon>
        <taxon>Insecta</taxon>
        <taxon>Pterygota</taxon>
        <taxon>Neoptera</taxon>
        <taxon>Paraneoptera</taxon>
        <taxon>Hemiptera</taxon>
        <taxon>Sternorrhyncha</taxon>
        <taxon>Psylloidea</taxon>
        <taxon>Psyllidae</taxon>
        <taxon>Psyllinae</taxon>
        <taxon>Cacopsylla</taxon>
    </lineage>
</organism>
<reference evidence="2" key="1">
    <citation type="submission" date="2021-05" db="EMBL/GenBank/DDBJ databases">
        <authorList>
            <person name="Alioto T."/>
            <person name="Alioto T."/>
            <person name="Gomez Garrido J."/>
        </authorList>
    </citation>
    <scope>NUCLEOTIDE SEQUENCE</scope>
</reference>
<dbReference type="EMBL" id="HBUF01132956">
    <property type="protein sequence ID" value="CAG6644626.1"/>
    <property type="molecule type" value="Transcribed_RNA"/>
</dbReference>
<sequence>MPQRLLLPNKSTMPQPLLLPNQNTLNQNKNITNPSPFHTPSIHPFLSTTASTTSHSISPTAQKAFLPPLSTLHTNNLIMKATTTQDSEITTIITRNGQPVSKLVRRLPNLP</sequence>
<evidence type="ECO:0000256" key="1">
    <source>
        <dbReference type="SAM" id="MobiDB-lite"/>
    </source>
</evidence>
<feature type="region of interest" description="Disordered" evidence="1">
    <location>
        <begin position="1"/>
        <end position="54"/>
    </location>
</feature>
<dbReference type="EMBL" id="HBUF01421711">
    <property type="protein sequence ID" value="CAG6740884.1"/>
    <property type="molecule type" value="Transcribed_RNA"/>
</dbReference>
<evidence type="ECO:0000313" key="2">
    <source>
        <dbReference type="EMBL" id="CAG6674673.1"/>
    </source>
</evidence>
<dbReference type="EMBL" id="HBUF01234518">
    <property type="protein sequence ID" value="CAG6674675.1"/>
    <property type="molecule type" value="Transcribed_RNA"/>
</dbReference>